<reference evidence="1 2" key="1">
    <citation type="submission" date="2010-12" db="EMBL/GenBank/DDBJ databases">
        <title>Complete sequence of Ethanoligenens harbinense YUAN-3.</title>
        <authorList>
            <person name="Lucas S."/>
            <person name="Copeland A."/>
            <person name="Lapidus A."/>
            <person name="Cheng J.-F."/>
            <person name="Bruce D."/>
            <person name="Goodwin L."/>
            <person name="Pitluck S."/>
            <person name="Chertkov O."/>
            <person name="Misra M."/>
            <person name="Detter J.C."/>
            <person name="Han C."/>
            <person name="Tapia R."/>
            <person name="Land M."/>
            <person name="Hauser L."/>
            <person name="Jeffries C."/>
            <person name="Kyrpides N."/>
            <person name="Ivanova N."/>
            <person name="Mikhailova N."/>
            <person name="Wang A."/>
            <person name="Mouttaki H."/>
            <person name="He Z."/>
            <person name="Zhou J."/>
            <person name="Hemme C.L."/>
            <person name="Woyke T."/>
        </authorList>
    </citation>
    <scope>NUCLEOTIDE SEQUENCE [LARGE SCALE GENOMIC DNA]</scope>
    <source>
        <strain evidence="2">DSM 18485 / JCM 12961 / CGMCC 1.5033 / YUAN-3</strain>
    </source>
</reference>
<dbReference type="InterPro" id="IPR038705">
    <property type="entry name" value="YabP_sf"/>
</dbReference>
<dbReference type="HOGENOM" id="CLU_168343_3_0_9"/>
<dbReference type="EMBL" id="CP002400">
    <property type="protein sequence ID" value="ADU25936.1"/>
    <property type="molecule type" value="Genomic_DNA"/>
</dbReference>
<protein>
    <submittedName>
        <fullName evidence="1">Sporulation protein YabP</fullName>
    </submittedName>
</protein>
<dbReference type="eggNOG" id="ENOG5032YWW">
    <property type="taxonomic scope" value="Bacteria"/>
</dbReference>
<evidence type="ECO:0000313" key="2">
    <source>
        <dbReference type="Proteomes" id="UP000001551"/>
    </source>
</evidence>
<dbReference type="KEGG" id="eha:Ethha_0350"/>
<dbReference type="InterPro" id="IPR012504">
    <property type="entry name" value="Spore_YabP"/>
</dbReference>
<proteinExistence type="predicted"/>
<dbReference type="Proteomes" id="UP000001551">
    <property type="component" value="Chromosome"/>
</dbReference>
<dbReference type="GO" id="GO:0030435">
    <property type="term" value="P:sporulation resulting in formation of a cellular spore"/>
    <property type="evidence" value="ECO:0007669"/>
    <property type="project" value="InterPro"/>
</dbReference>
<accession>E6U804</accession>
<dbReference type="Gene3D" id="2.60.40.2000">
    <property type="match status" value="1"/>
</dbReference>
<name>E6U804_ETHHY</name>
<dbReference type="AlphaFoldDB" id="E6U804"/>
<evidence type="ECO:0000313" key="1">
    <source>
        <dbReference type="EMBL" id="ADU25936.1"/>
    </source>
</evidence>
<sequence length="111" mass="12357">MGNEIRLTEKCAGGKMMAVQQESQMPKKVHNIILEDRRLLTVSGVTDVDSFDEETVVLFTELGELTVHGYNLHMNKLSVETGEVNVEGDITSLSYRDEVPRGGGLFGRIFK</sequence>
<dbReference type="STRING" id="663278.Ethha_0350"/>
<gene>
    <name evidence="1" type="ordered locus">Ethha_0350</name>
</gene>
<keyword evidence="2" id="KW-1185">Reference proteome</keyword>
<dbReference type="Pfam" id="PF07873">
    <property type="entry name" value="YabP"/>
    <property type="match status" value="1"/>
</dbReference>
<dbReference type="InterPro" id="IPR022476">
    <property type="entry name" value="Spore_YabP/YqfC"/>
</dbReference>
<organism evidence="1 2">
    <name type="scientific">Ethanoligenens harbinense (strain DSM 18485 / JCM 12961 / CGMCC 1.5033 / YUAN-3)</name>
    <dbReference type="NCBI Taxonomy" id="663278"/>
    <lineage>
        <taxon>Bacteria</taxon>
        <taxon>Bacillati</taxon>
        <taxon>Bacillota</taxon>
        <taxon>Clostridia</taxon>
        <taxon>Eubacteriales</taxon>
        <taxon>Oscillospiraceae</taxon>
        <taxon>Ethanoligenens</taxon>
    </lineage>
</organism>
<dbReference type="NCBIfam" id="TIGR02892">
    <property type="entry name" value="spore_yabP"/>
    <property type="match status" value="1"/>
</dbReference>